<feature type="region of interest" description="Disordered" evidence="1">
    <location>
        <begin position="270"/>
        <end position="321"/>
    </location>
</feature>
<feature type="domain" description="CBM21" evidence="2">
    <location>
        <begin position="154"/>
        <end position="262"/>
    </location>
</feature>
<dbReference type="PANTHER" id="PTHR12307:SF40">
    <property type="entry name" value="PROTEIN PHOSPHATASE 1 REGULATORY SUBUNIT 3F"/>
    <property type="match status" value="1"/>
</dbReference>
<gene>
    <name evidence="3" type="primary">Ppp1r3a_0</name>
    <name evidence="3" type="ORF">GTO93_0016873</name>
</gene>
<evidence type="ECO:0000313" key="4">
    <source>
        <dbReference type="Proteomes" id="UP001166093"/>
    </source>
</evidence>
<comment type="caution">
    <text evidence="3">The sequence shown here is derived from an EMBL/GenBank/DDBJ whole genome shotgun (WGS) entry which is preliminary data.</text>
</comment>
<dbReference type="Pfam" id="PF03370">
    <property type="entry name" value="CBM_21"/>
    <property type="match status" value="1"/>
</dbReference>
<sequence>MSANKALSFLTIPGHAVFGAGAAAAAVAEGDSGSVFEEEDPEDAALLSRLLPKSSPIPRRRGLSLVADDAEYLLAQAPALNRKVSFADSKGLALVQVKFFHKFDQPDESPGDRDGDDDLSDIGVRQTDSARVTSHLYQVSPAFAPPTESELLETLRAQKVTVASVSLTADPLSTLVSIRVLNVSYQKSVYVRATMDNWTSYFDHVADYIPGSFDGQTDQFAFKLTFSPPFLTDGARIEFVVRYETPGEVFWANNGGQNYAVTLKVSQNETLQSGSRAGDRQDEEKGKRPKGILKPAVHNREAQQCGGRQGSNQTSPRNSNRVLHRHLPGTALALDSFHLEKHFQKFSGYLLRLLVDPSLWVVLLAKGIAHYCMTAQETWRSAGAIVKPNRLCTISSATEDASYCTLEDMKLNANVVKEEIGLLTYVTETDLMASMRIMGNVVLRCPCG</sequence>
<dbReference type="Proteomes" id="UP001166093">
    <property type="component" value="Unassembled WGS sequence"/>
</dbReference>
<feature type="compositionally biased region" description="Basic and acidic residues" evidence="1">
    <location>
        <begin position="277"/>
        <end position="286"/>
    </location>
</feature>
<organism evidence="3 4">
    <name type="scientific">Polyodon spathula</name>
    <name type="common">North American paddlefish</name>
    <name type="synonym">Squalus spathula</name>
    <dbReference type="NCBI Taxonomy" id="7913"/>
    <lineage>
        <taxon>Eukaryota</taxon>
        <taxon>Metazoa</taxon>
        <taxon>Chordata</taxon>
        <taxon>Craniata</taxon>
        <taxon>Vertebrata</taxon>
        <taxon>Euteleostomi</taxon>
        <taxon>Actinopterygii</taxon>
        <taxon>Chondrostei</taxon>
        <taxon>Acipenseriformes</taxon>
        <taxon>Polyodontidae</taxon>
        <taxon>Polyodon</taxon>
    </lineage>
</organism>
<reference evidence="3" key="1">
    <citation type="journal article" date="2021" name="Cell">
        <title>Tracing the genetic footprints of vertebrate landing in non-teleost ray-finned fishes.</title>
        <authorList>
            <person name="Bi X."/>
            <person name="Wang K."/>
            <person name="Yang L."/>
            <person name="Pan H."/>
            <person name="Jiang H."/>
            <person name="Wei Q."/>
            <person name="Fang M."/>
            <person name="Yu H."/>
            <person name="Zhu C."/>
            <person name="Cai Y."/>
            <person name="He Y."/>
            <person name="Gan X."/>
            <person name="Zeng H."/>
            <person name="Yu D."/>
            <person name="Zhu Y."/>
            <person name="Jiang H."/>
            <person name="Qiu Q."/>
            <person name="Yang H."/>
            <person name="Zhang Y.E."/>
            <person name="Wang W."/>
            <person name="Zhu M."/>
            <person name="He S."/>
            <person name="Zhang G."/>
        </authorList>
    </citation>
    <scope>NUCLEOTIDE SEQUENCE</scope>
    <source>
        <strain evidence="3">Pddl_001</strain>
    </source>
</reference>
<feature type="non-terminal residue" evidence="3">
    <location>
        <position position="1"/>
    </location>
</feature>
<dbReference type="PROSITE" id="PS51159">
    <property type="entry name" value="CBM21"/>
    <property type="match status" value="1"/>
</dbReference>
<dbReference type="InterPro" id="IPR038175">
    <property type="entry name" value="CBM21_dom_sf"/>
</dbReference>
<dbReference type="PANTHER" id="PTHR12307">
    <property type="entry name" value="PROTEIN PHOSPHATASE 1 REGULATORY SUBUNIT"/>
    <property type="match status" value="1"/>
</dbReference>
<proteinExistence type="predicted"/>
<feature type="compositionally biased region" description="Polar residues" evidence="1">
    <location>
        <begin position="310"/>
        <end position="321"/>
    </location>
</feature>
<dbReference type="Gene3D" id="2.60.40.2440">
    <property type="entry name" value="Carbohydrate binding type-21 domain"/>
    <property type="match status" value="1"/>
</dbReference>
<dbReference type="CDD" id="cd22255">
    <property type="entry name" value="PBD_PPP1R3A"/>
    <property type="match status" value="1"/>
</dbReference>
<protein>
    <submittedName>
        <fullName evidence="3">PPR3A phosphatase</fullName>
    </submittedName>
</protein>
<evidence type="ECO:0000259" key="2">
    <source>
        <dbReference type="PROSITE" id="PS51159"/>
    </source>
</evidence>
<dbReference type="EMBL" id="JAAWVQ010166595">
    <property type="protein sequence ID" value="MBN3287503.1"/>
    <property type="molecule type" value="Genomic_DNA"/>
</dbReference>
<evidence type="ECO:0000313" key="3">
    <source>
        <dbReference type="EMBL" id="MBN3287503.1"/>
    </source>
</evidence>
<dbReference type="InterPro" id="IPR050782">
    <property type="entry name" value="PP1_regulatory_subunit_3"/>
</dbReference>
<keyword evidence="4" id="KW-1185">Reference proteome</keyword>
<dbReference type="InterPro" id="IPR005036">
    <property type="entry name" value="CBM21_dom"/>
</dbReference>
<feature type="non-terminal residue" evidence="3">
    <location>
        <position position="448"/>
    </location>
</feature>
<evidence type="ECO:0000256" key="1">
    <source>
        <dbReference type="SAM" id="MobiDB-lite"/>
    </source>
</evidence>
<accession>A0ABS2YNM5</accession>
<name>A0ABS2YNM5_POLSP</name>